<dbReference type="PANTHER" id="PTHR34606">
    <property type="entry name" value="BON DOMAIN-CONTAINING PROTEIN"/>
    <property type="match status" value="1"/>
</dbReference>
<feature type="chain" id="PRO_5046477173" evidence="1">
    <location>
        <begin position="27"/>
        <end position="102"/>
    </location>
</feature>
<dbReference type="Gene3D" id="3.30.1340.30">
    <property type="match status" value="1"/>
</dbReference>
<dbReference type="EMBL" id="JBHRXZ010000001">
    <property type="protein sequence ID" value="MFC3606273.1"/>
    <property type="molecule type" value="Genomic_DNA"/>
</dbReference>
<dbReference type="Pfam" id="PF04972">
    <property type="entry name" value="BON"/>
    <property type="match status" value="1"/>
</dbReference>
<reference evidence="4" key="1">
    <citation type="journal article" date="2019" name="Int. J. Syst. Evol. Microbiol.">
        <title>The Global Catalogue of Microorganisms (GCM) 10K type strain sequencing project: providing services to taxonomists for standard genome sequencing and annotation.</title>
        <authorList>
            <consortium name="The Broad Institute Genomics Platform"/>
            <consortium name="The Broad Institute Genome Sequencing Center for Infectious Disease"/>
            <person name="Wu L."/>
            <person name="Ma J."/>
        </authorList>
    </citation>
    <scope>NUCLEOTIDE SEQUENCE [LARGE SCALE GENOMIC DNA]</scope>
    <source>
        <strain evidence="4">KCTC 42447</strain>
    </source>
</reference>
<name>A0ABV7T1C4_9GAMM</name>
<dbReference type="InterPro" id="IPR051686">
    <property type="entry name" value="Lipoprotein_DolP"/>
</dbReference>
<dbReference type="PROSITE" id="PS50914">
    <property type="entry name" value="BON"/>
    <property type="match status" value="1"/>
</dbReference>
<proteinExistence type="predicted"/>
<organism evidence="3 4">
    <name type="scientific">Stutzerimonas tarimensis</name>
    <dbReference type="NCBI Taxonomy" id="1507735"/>
    <lineage>
        <taxon>Bacteria</taxon>
        <taxon>Pseudomonadati</taxon>
        <taxon>Pseudomonadota</taxon>
        <taxon>Gammaproteobacteria</taxon>
        <taxon>Pseudomonadales</taxon>
        <taxon>Pseudomonadaceae</taxon>
        <taxon>Stutzerimonas</taxon>
    </lineage>
</organism>
<dbReference type="SMART" id="SM00749">
    <property type="entry name" value="BON"/>
    <property type="match status" value="1"/>
</dbReference>
<evidence type="ECO:0000256" key="1">
    <source>
        <dbReference type="SAM" id="SignalP"/>
    </source>
</evidence>
<feature type="domain" description="BON" evidence="2">
    <location>
        <begin position="33"/>
        <end position="102"/>
    </location>
</feature>
<dbReference type="Proteomes" id="UP001595630">
    <property type="component" value="Unassembled WGS sequence"/>
</dbReference>
<evidence type="ECO:0000313" key="3">
    <source>
        <dbReference type="EMBL" id="MFC3606273.1"/>
    </source>
</evidence>
<dbReference type="InterPro" id="IPR007055">
    <property type="entry name" value="BON_dom"/>
</dbReference>
<sequence length="102" mass="10302">MKMRKSMTAAVITAALSLPLAGAAFADAGDAGSDTWITTKVKTALLTEGSTPGMDITVETVDGVVSLSGTVASEAEKEAAIAEARSVDGVRDVMADGLETLN</sequence>
<evidence type="ECO:0000313" key="4">
    <source>
        <dbReference type="Proteomes" id="UP001595630"/>
    </source>
</evidence>
<dbReference type="InterPro" id="IPR014004">
    <property type="entry name" value="Transpt-assoc_nodulatn_dom_bac"/>
</dbReference>
<keyword evidence="4" id="KW-1185">Reference proteome</keyword>
<comment type="caution">
    <text evidence="3">The sequence shown here is derived from an EMBL/GenBank/DDBJ whole genome shotgun (WGS) entry which is preliminary data.</text>
</comment>
<protein>
    <submittedName>
        <fullName evidence="3">BON domain-containing protein</fullName>
    </submittedName>
</protein>
<feature type="signal peptide" evidence="1">
    <location>
        <begin position="1"/>
        <end position="26"/>
    </location>
</feature>
<dbReference type="PANTHER" id="PTHR34606:SF15">
    <property type="entry name" value="BON DOMAIN-CONTAINING PROTEIN"/>
    <property type="match status" value="1"/>
</dbReference>
<evidence type="ECO:0000259" key="2">
    <source>
        <dbReference type="PROSITE" id="PS50914"/>
    </source>
</evidence>
<gene>
    <name evidence="3" type="ORF">ACFOMF_00520</name>
</gene>
<dbReference type="RefSeq" id="WP_386360163.1">
    <property type="nucleotide sequence ID" value="NZ_JBHRXZ010000001.1"/>
</dbReference>
<keyword evidence="1" id="KW-0732">Signal</keyword>
<accession>A0ABV7T1C4</accession>